<dbReference type="InterPro" id="IPR027417">
    <property type="entry name" value="P-loop_NTPase"/>
</dbReference>
<evidence type="ECO:0000313" key="7">
    <source>
        <dbReference type="Proteomes" id="UP000518904"/>
    </source>
</evidence>
<dbReference type="EMBL" id="JABCLB010001382">
    <property type="protein sequence ID" value="NMU84079.1"/>
    <property type="molecule type" value="Genomic_DNA"/>
</dbReference>
<dbReference type="SUPFAM" id="SSF52540">
    <property type="entry name" value="P-loop containing nucleoside triphosphate hydrolases"/>
    <property type="match status" value="1"/>
</dbReference>
<dbReference type="AlphaFoldDB" id="A0A7Y0SIB9"/>
<name>A0A7Y0SIB9_VIBPH</name>
<dbReference type="GO" id="GO:0005524">
    <property type="term" value="F:ATP binding"/>
    <property type="evidence" value="ECO:0007669"/>
    <property type="project" value="UniProtKB-KW"/>
</dbReference>
<evidence type="ECO:0000256" key="3">
    <source>
        <dbReference type="ARBA" id="ARBA00022806"/>
    </source>
</evidence>
<feature type="non-terminal residue" evidence="6">
    <location>
        <position position="1"/>
    </location>
</feature>
<organism evidence="6 7">
    <name type="scientific">Vibrio parahaemolyticus</name>
    <dbReference type="NCBI Taxonomy" id="670"/>
    <lineage>
        <taxon>Bacteria</taxon>
        <taxon>Pseudomonadati</taxon>
        <taxon>Pseudomonadota</taxon>
        <taxon>Gammaproteobacteria</taxon>
        <taxon>Vibrionales</taxon>
        <taxon>Vibrionaceae</taxon>
        <taxon>Vibrio</taxon>
    </lineage>
</organism>
<sequence length="82" mass="9838">GNEDEKLEKLYSDREVFKTVSIDEKYHTIFIDEVQDYEPDWIKNIRDNFLVEKGEMVLFGDQSQNIYERDDKKRESAIVQGF</sequence>
<evidence type="ECO:0000256" key="1">
    <source>
        <dbReference type="ARBA" id="ARBA00022741"/>
    </source>
</evidence>
<keyword evidence="2" id="KW-0378">Hydrolase</keyword>
<keyword evidence="4" id="KW-0067">ATP-binding</keyword>
<dbReference type="Gene3D" id="3.40.50.300">
    <property type="entry name" value="P-loop containing nucleotide triphosphate hydrolases"/>
    <property type="match status" value="1"/>
</dbReference>
<keyword evidence="3" id="KW-0347">Helicase</keyword>
<dbReference type="InterPro" id="IPR014016">
    <property type="entry name" value="UvrD-like_ATP-bd"/>
</dbReference>
<dbReference type="GO" id="GO:0016787">
    <property type="term" value="F:hydrolase activity"/>
    <property type="evidence" value="ECO:0007669"/>
    <property type="project" value="UniProtKB-KW"/>
</dbReference>
<accession>A0A7Y0SIB9</accession>
<evidence type="ECO:0000256" key="4">
    <source>
        <dbReference type="ARBA" id="ARBA00022840"/>
    </source>
</evidence>
<evidence type="ECO:0000259" key="5">
    <source>
        <dbReference type="Pfam" id="PF00580"/>
    </source>
</evidence>
<feature type="domain" description="UvrD-like helicase ATP-binding" evidence="5">
    <location>
        <begin position="21"/>
        <end position="68"/>
    </location>
</feature>
<dbReference type="GO" id="GO:0004386">
    <property type="term" value="F:helicase activity"/>
    <property type="evidence" value="ECO:0007669"/>
    <property type="project" value="UniProtKB-KW"/>
</dbReference>
<dbReference type="Proteomes" id="UP000518904">
    <property type="component" value="Unassembled WGS sequence"/>
</dbReference>
<dbReference type="Pfam" id="PF00580">
    <property type="entry name" value="UvrD-helicase"/>
    <property type="match status" value="1"/>
</dbReference>
<evidence type="ECO:0000256" key="2">
    <source>
        <dbReference type="ARBA" id="ARBA00022801"/>
    </source>
</evidence>
<evidence type="ECO:0000313" key="6">
    <source>
        <dbReference type="EMBL" id="NMU84079.1"/>
    </source>
</evidence>
<protein>
    <recommendedName>
        <fullName evidence="5">UvrD-like helicase ATP-binding domain-containing protein</fullName>
    </recommendedName>
</protein>
<keyword evidence="1" id="KW-0547">Nucleotide-binding</keyword>
<reference evidence="6 7" key="1">
    <citation type="submission" date="2020-04" db="EMBL/GenBank/DDBJ databases">
        <title>Whole-genome sequencing of Vibrio spp. from China reveals different genetic environments of blaCTX-M-14 among diverse lineages.</title>
        <authorList>
            <person name="Zheng Z."/>
            <person name="Ye L."/>
            <person name="Chen S."/>
        </authorList>
    </citation>
    <scope>NUCLEOTIDE SEQUENCE [LARGE SCALE GENOMIC DNA]</scope>
    <source>
        <strain evidence="6 7">Vb0551</strain>
    </source>
</reference>
<gene>
    <name evidence="6" type="ORF">HKB16_14430</name>
</gene>
<feature type="non-terminal residue" evidence="6">
    <location>
        <position position="82"/>
    </location>
</feature>
<comment type="caution">
    <text evidence="6">The sequence shown here is derived from an EMBL/GenBank/DDBJ whole genome shotgun (WGS) entry which is preliminary data.</text>
</comment>
<proteinExistence type="predicted"/>